<evidence type="ECO:0000256" key="4">
    <source>
        <dbReference type="ARBA" id="ARBA00023136"/>
    </source>
</evidence>
<accession>A0A502CWV8</accession>
<dbReference type="GO" id="GO:0016020">
    <property type="term" value="C:membrane"/>
    <property type="evidence" value="ECO:0007669"/>
    <property type="project" value="UniProtKB-SubCell"/>
</dbReference>
<keyword evidence="3 5" id="KW-1133">Transmembrane helix</keyword>
<keyword evidence="8" id="KW-1185">Reference proteome</keyword>
<evidence type="ECO:0000313" key="7">
    <source>
        <dbReference type="EMBL" id="TPG17144.1"/>
    </source>
</evidence>
<sequence>MWDLAAGPFLAAAGLLVVAGVPKIVDPLPLVRALRAAGMPAGRLLVRAFAVAEVGVGGWALTAPGRLSAALVAAAYLVFTAFVARVHGRGGVLGSCGCFGKPDTPATRSHLALTAVAALTALAVAVDAPVGVWSDVDTAGLTTAGLAVVIGFLAWQVMAVLPTTSPVAIRSSVAPTRPSSTTKD</sequence>
<comment type="subcellular location">
    <subcellularLocation>
        <location evidence="1">Membrane</location>
        <topology evidence="1">Multi-pass membrane protein</topology>
    </subcellularLocation>
</comment>
<comment type="caution">
    <text evidence="7">The sequence shown here is derived from an EMBL/GenBank/DDBJ whole genome shotgun (WGS) entry which is preliminary data.</text>
</comment>
<dbReference type="Proteomes" id="UP000317722">
    <property type="component" value="Unassembled WGS sequence"/>
</dbReference>
<dbReference type="Pfam" id="PF07291">
    <property type="entry name" value="MauE"/>
    <property type="match status" value="1"/>
</dbReference>
<organism evidence="7 8">
    <name type="scientific">Pedococcus bigeumensis</name>
    <dbReference type="NCBI Taxonomy" id="433644"/>
    <lineage>
        <taxon>Bacteria</taxon>
        <taxon>Bacillati</taxon>
        <taxon>Actinomycetota</taxon>
        <taxon>Actinomycetes</taxon>
        <taxon>Micrococcales</taxon>
        <taxon>Intrasporangiaceae</taxon>
        <taxon>Pedococcus</taxon>
    </lineage>
</organism>
<evidence type="ECO:0000313" key="8">
    <source>
        <dbReference type="Proteomes" id="UP000317722"/>
    </source>
</evidence>
<evidence type="ECO:0000256" key="3">
    <source>
        <dbReference type="ARBA" id="ARBA00022989"/>
    </source>
</evidence>
<evidence type="ECO:0000256" key="2">
    <source>
        <dbReference type="ARBA" id="ARBA00022692"/>
    </source>
</evidence>
<protein>
    <recommendedName>
        <fullName evidence="6">Methylamine utilisation protein MauE domain-containing protein</fullName>
    </recommendedName>
</protein>
<evidence type="ECO:0000259" key="6">
    <source>
        <dbReference type="Pfam" id="PF07291"/>
    </source>
</evidence>
<evidence type="ECO:0000256" key="5">
    <source>
        <dbReference type="SAM" id="Phobius"/>
    </source>
</evidence>
<feature type="transmembrane region" description="Helical" evidence="5">
    <location>
        <begin position="111"/>
        <end position="133"/>
    </location>
</feature>
<feature type="transmembrane region" description="Helical" evidence="5">
    <location>
        <begin position="67"/>
        <end position="84"/>
    </location>
</feature>
<feature type="transmembrane region" description="Helical" evidence="5">
    <location>
        <begin position="44"/>
        <end position="61"/>
    </location>
</feature>
<proteinExistence type="predicted"/>
<dbReference type="AlphaFoldDB" id="A0A502CWV8"/>
<feature type="transmembrane region" description="Helical" evidence="5">
    <location>
        <begin position="6"/>
        <end position="24"/>
    </location>
</feature>
<dbReference type="OrthoDB" id="4869302at2"/>
<feature type="transmembrane region" description="Helical" evidence="5">
    <location>
        <begin position="139"/>
        <end position="161"/>
    </location>
</feature>
<reference evidence="7 8" key="1">
    <citation type="journal article" date="2019" name="Environ. Microbiol.">
        <title>Species interactions and distinct microbial communities in high Arctic permafrost affected cryosols are associated with the CH4 and CO2 gas fluxes.</title>
        <authorList>
            <person name="Altshuler I."/>
            <person name="Hamel J."/>
            <person name="Turney S."/>
            <person name="Magnuson E."/>
            <person name="Levesque R."/>
            <person name="Greer C."/>
            <person name="Whyte L.G."/>
        </authorList>
    </citation>
    <scope>NUCLEOTIDE SEQUENCE [LARGE SCALE GENOMIC DNA]</scope>
    <source>
        <strain evidence="7 8">S9.3A</strain>
    </source>
</reference>
<feature type="domain" description="Methylamine utilisation protein MauE" evidence="6">
    <location>
        <begin position="10"/>
        <end position="123"/>
    </location>
</feature>
<dbReference type="EMBL" id="RCZM01000003">
    <property type="protein sequence ID" value="TPG17144.1"/>
    <property type="molecule type" value="Genomic_DNA"/>
</dbReference>
<gene>
    <name evidence="7" type="ORF">EAH86_10280</name>
</gene>
<name>A0A502CWV8_9MICO</name>
<keyword evidence="4 5" id="KW-0472">Membrane</keyword>
<dbReference type="GO" id="GO:0030416">
    <property type="term" value="P:methylamine metabolic process"/>
    <property type="evidence" value="ECO:0007669"/>
    <property type="project" value="InterPro"/>
</dbReference>
<dbReference type="InterPro" id="IPR009908">
    <property type="entry name" value="Methylamine_util_MauE"/>
</dbReference>
<dbReference type="RefSeq" id="WP_140740069.1">
    <property type="nucleotide sequence ID" value="NZ_RCZM01000003.1"/>
</dbReference>
<keyword evidence="2 5" id="KW-0812">Transmembrane</keyword>
<evidence type="ECO:0000256" key="1">
    <source>
        <dbReference type="ARBA" id="ARBA00004141"/>
    </source>
</evidence>